<dbReference type="GO" id="GO:0005634">
    <property type="term" value="C:nucleus"/>
    <property type="evidence" value="ECO:0007669"/>
    <property type="project" value="TreeGrafter"/>
</dbReference>
<dbReference type="InterPro" id="IPR004179">
    <property type="entry name" value="Sec63-dom"/>
</dbReference>
<dbReference type="EMBL" id="JMKJ01000571">
    <property type="protein sequence ID" value="KGG50602.1"/>
    <property type="molecule type" value="Genomic_DNA"/>
</dbReference>
<keyword evidence="5" id="KW-0067">ATP-binding</keyword>
<keyword evidence="1" id="KW-0677">Repeat</keyword>
<dbReference type="GO" id="GO:0005524">
    <property type="term" value="F:ATP binding"/>
    <property type="evidence" value="ECO:0007669"/>
    <property type="project" value="UniProtKB-KW"/>
</dbReference>
<dbReference type="InterPro" id="IPR027417">
    <property type="entry name" value="P-loop_NTPase"/>
</dbReference>
<dbReference type="HOGENOM" id="CLU_000335_1_0_1"/>
<evidence type="ECO:0000256" key="4">
    <source>
        <dbReference type="ARBA" id="ARBA00022806"/>
    </source>
</evidence>
<reference evidence="9 10" key="1">
    <citation type="submission" date="2014-04" db="EMBL/GenBank/DDBJ databases">
        <title>A new species of microsporidia sheds light on the evolution of extreme parasitism.</title>
        <authorList>
            <person name="Haag K.L."/>
            <person name="James T.Y."/>
            <person name="Larsson R."/>
            <person name="Schaer T.M."/>
            <person name="Refardt D."/>
            <person name="Pombert J.-F."/>
            <person name="Ebert D."/>
        </authorList>
    </citation>
    <scope>NUCLEOTIDE SEQUENCE [LARGE SCALE GENOMIC DNA]</scope>
    <source>
        <strain evidence="9 10">UGP3</strain>
        <tissue evidence="9">Spores</tissue>
    </source>
</reference>
<dbReference type="InterPro" id="IPR011545">
    <property type="entry name" value="DEAD/DEAH_box_helicase_dom"/>
</dbReference>
<dbReference type="SMART" id="SM00973">
    <property type="entry name" value="Sec63"/>
    <property type="match status" value="1"/>
</dbReference>
<comment type="caution">
    <text evidence="9">The sequence shown here is derived from an EMBL/GenBank/DDBJ whole genome shotgun (WGS) entry which is preliminary data.</text>
</comment>
<evidence type="ECO:0000313" key="10">
    <source>
        <dbReference type="Proteomes" id="UP000029725"/>
    </source>
</evidence>
<evidence type="ECO:0000256" key="5">
    <source>
        <dbReference type="ARBA" id="ARBA00022840"/>
    </source>
</evidence>
<dbReference type="Gene3D" id="1.10.3380.10">
    <property type="entry name" value="Sec63 N-terminal domain-like domain"/>
    <property type="match status" value="1"/>
</dbReference>
<sequence>MAGDDEHVHRFDYARNANLVLHSDGKKRGEHDVEDGSEIGSLWGRINPLEFGAKAERERPKLPSTKRKPPSDESTNGGGHMSDALSQSSSLTLSELATLKYRPRTQETRSIYERMLKLVMDLAEEESGEMGRALLDEALIILCSSELRELEQRSSLEALLMRPMESLAFSQLLALSKRLVDWNASASTSTEANTAEAEEESFGLTVVEPDHLLNDDDDDGGGEASQYLPDIKEDPEENIGQFRGDEETEIDPFYLSHVVPSEEEQGDMHLPKSSIPRIDIRDIDVHYLQRLLSLPGEDAWVSHSRSKAVLALLQDRTLEGWILEGRILKELCKHHSRHENPFELLSLLVSNRMALVAGIALAEADPLGGDGEAKEAILQQLIAEGPEGAVLAALVDTPRTTSAVAPFEKNSTVDASSVIASTAPSKSSSSSSAETLAAMARDARDAQTLAARRLPLPPGSWRRAHAGYELIHVPAPPAIPAHVRDAPSLCVVEALPSWTHGAWEGQPTLNRIQSAVLAHAFFSDQNLLVSAPTGAGKTGIAILALLRLFGSACGRKIDFPGCSTIIESSDGETVASKRSTIAVYIAPMRALVSEITATFRSRFLESGLWDSNELAISELTGESGGGLGALLAEQGFASCRLIVATPEKWDIVSRKPAALIPDLLIVDEVHLIGDAPRGTALEAIVARSLGEARIVALSATLPNAEQVGSWLRARVHCFGGEWRPCPLSLSFYGVMERKVSKRMAKMNEILLEEVIERLPQGPILVFVHSRRETARTARLLRDGAATRGLLALFHRAGGNDAEDANDSAFDSAELGELMPAGIGIHHAGLSRQDRGTVERLFGSGQLSVLVSTATLAWGVNLPAHTVIIKGTEIYDPGTESGSGPAWTLLSSQDLLQMWGRAGRPQFDRHGEALLLTSHENLSRYVAVTAQPVLSQMLTTAATDGEADGITSSASSFSSSSCSMMMRILPHLAAEVARSTLIRSMDDACAWISDRLFLGQMVRDDPAALGIDPQGGDPREWIVTLASASMALIRLLGLVEGATASSSLFHATPLGEIASFFYIAPATIRTILHELRPQGERASIAAVSAYERVLSLLSRTMELAALSRIREEEQGALDRLASLLPVPMERTHKAALLLQAVISRVGLEDGPMAMDAAHVAAIAPRLLRAIFEIAVMERGNRGGGAGLFAVARTALLLARSVELRCWPTCSPVIQLLDKETTAAADLARLERRELNLAQLRLLTPGELAALIPQKIDLSVLPSIEITASAIPLTQDILRVDVAIQRTESHSIAFWLFLTDLEDEKILHHQRLLLRETVTTATLRVPIGRPVPPAIMIHVLSDRFHHCDVRLPISFRALQLPADEEVPLKRIEQLAPVSLEQVRALYMCQANVTDCMKTDTTSPDHTVMLSAVERHVLWLLRLECSPLVVGLPFSLLADAATMVRLLEFGIGLTIACEQPVEVALIDDTPKVKRQLVLATSPWRGRRVALGRTLAALFEPGQLLLDEKHSLPSALASLFENADHQKPVVAVGEVTFLFGLLRAVSASSFPFSVRLVMEWGVISESQMLYQELLLTEIHALADASVSLLVAPATMPSLRSLGRWVGTSPGRLLRLPHRRPQASVVRFWRVDQNEEKNSAFLPLLPLIEDNGPQTSRDSVLLCVADEDAANALAATLMRHVRCNKLSLATDADAIAELIGDGADVKCDYLEWLAAGIAYAADPLGWTAFNRGLLPILITPLSMVGEVIASTEICRLKQIIAWQTAAVLENACMFGLGLAMGAPATMGPVLFSCESQGLSTSMMMSPGESVLMPSLAMALPAALLASNAGDEATLQAAMDYICQHSWLLERMRANPNFYHLTERSEIVLAERLSEALESALDMDEEAQQKESHADHAPATLARVATHYGLSDELLRTMVWPNILPTTRAKSLLAILSQATVTCAAGHIRVPCVDFINATGPLDVKFGVSLLSAVVDICLLKSSCGEDANYLSTALAAMDLVQALRQGCKPGRADPVDVIRRQLGLTPDQVQSLISAVPLGETPSLYELALYVREPEH</sequence>
<dbReference type="Gene3D" id="3.40.50.300">
    <property type="entry name" value="P-loop containing nucleotide triphosphate hydrolases"/>
    <property type="match status" value="2"/>
</dbReference>
<dbReference type="GO" id="GO:0003676">
    <property type="term" value="F:nucleic acid binding"/>
    <property type="evidence" value="ECO:0007669"/>
    <property type="project" value="InterPro"/>
</dbReference>
<dbReference type="Pfam" id="PF00270">
    <property type="entry name" value="DEAD"/>
    <property type="match status" value="1"/>
</dbReference>
<feature type="domain" description="Helicase C-terminal" evidence="8">
    <location>
        <begin position="750"/>
        <end position="953"/>
    </location>
</feature>
<dbReference type="Gene3D" id="2.60.40.150">
    <property type="entry name" value="C2 domain"/>
    <property type="match status" value="1"/>
</dbReference>
<dbReference type="InterPro" id="IPR014756">
    <property type="entry name" value="Ig_E-set"/>
</dbReference>
<dbReference type="PROSITE" id="PS51194">
    <property type="entry name" value="HELICASE_CTER"/>
    <property type="match status" value="1"/>
</dbReference>
<feature type="region of interest" description="Disordered" evidence="6">
    <location>
        <begin position="210"/>
        <end position="230"/>
    </location>
</feature>
<proteinExistence type="predicted"/>
<dbReference type="Pfam" id="PF18149">
    <property type="entry name" value="Helicase_PWI"/>
    <property type="match status" value="1"/>
</dbReference>
<dbReference type="Pfam" id="PF02889">
    <property type="entry name" value="Sec63"/>
    <property type="match status" value="1"/>
</dbReference>
<keyword evidence="4" id="KW-0347">Helicase</keyword>
<dbReference type="GO" id="GO:0016787">
    <property type="term" value="F:hydrolase activity"/>
    <property type="evidence" value="ECO:0007669"/>
    <property type="project" value="UniProtKB-KW"/>
</dbReference>
<evidence type="ECO:0000313" key="9">
    <source>
        <dbReference type="EMBL" id="KGG50602.1"/>
    </source>
</evidence>
<dbReference type="InterPro" id="IPR041094">
    <property type="entry name" value="Brr2_helicase_PWI"/>
</dbReference>
<evidence type="ECO:0000256" key="6">
    <source>
        <dbReference type="SAM" id="MobiDB-lite"/>
    </source>
</evidence>
<dbReference type="VEuPathDB" id="MicrosporidiaDB:DI09_62p60"/>
<dbReference type="SUPFAM" id="SSF52540">
    <property type="entry name" value="P-loop containing nucleoside triphosphate hydrolases"/>
    <property type="match status" value="1"/>
</dbReference>
<dbReference type="InterPro" id="IPR050474">
    <property type="entry name" value="Hel308_SKI2-like"/>
</dbReference>
<dbReference type="Pfam" id="PF00271">
    <property type="entry name" value="Helicase_C"/>
    <property type="match status" value="1"/>
</dbReference>
<dbReference type="GO" id="GO:0000712">
    <property type="term" value="P:resolution of meiotic recombination intermediates"/>
    <property type="evidence" value="ECO:0007669"/>
    <property type="project" value="TreeGrafter"/>
</dbReference>
<feature type="domain" description="Helicase ATP-binding" evidence="7">
    <location>
        <begin position="518"/>
        <end position="719"/>
    </location>
</feature>
<feature type="region of interest" description="Disordered" evidence="6">
    <location>
        <begin position="15"/>
        <end position="89"/>
    </location>
</feature>
<dbReference type="SMART" id="SM00487">
    <property type="entry name" value="DEXDc"/>
    <property type="match status" value="1"/>
</dbReference>
<dbReference type="GeneID" id="25260514"/>
<evidence type="ECO:0000259" key="8">
    <source>
        <dbReference type="PROSITE" id="PS51194"/>
    </source>
</evidence>
<organism evidence="9 10">
    <name type="scientific">Mitosporidium daphniae</name>
    <dbReference type="NCBI Taxonomy" id="1485682"/>
    <lineage>
        <taxon>Eukaryota</taxon>
        <taxon>Fungi</taxon>
        <taxon>Fungi incertae sedis</taxon>
        <taxon>Microsporidia</taxon>
        <taxon>Mitosporidium</taxon>
    </lineage>
</organism>
<dbReference type="SUPFAM" id="SSF81296">
    <property type="entry name" value="E set domains"/>
    <property type="match status" value="1"/>
</dbReference>
<dbReference type="InterPro" id="IPR014001">
    <property type="entry name" value="Helicase_ATP-bd"/>
</dbReference>
<protein>
    <submittedName>
        <fullName evidence="9">Subunit Brr2 of U5 snRNP complex</fullName>
    </submittedName>
</protein>
<accession>A0A098VNE8</accession>
<dbReference type="GO" id="GO:0003678">
    <property type="term" value="F:DNA helicase activity"/>
    <property type="evidence" value="ECO:0007669"/>
    <property type="project" value="TreeGrafter"/>
</dbReference>
<evidence type="ECO:0000256" key="2">
    <source>
        <dbReference type="ARBA" id="ARBA00022741"/>
    </source>
</evidence>
<dbReference type="Gene3D" id="1.10.10.10">
    <property type="entry name" value="Winged helix-like DNA-binding domain superfamily/Winged helix DNA-binding domain"/>
    <property type="match status" value="1"/>
</dbReference>
<gene>
    <name evidence="9" type="ORF">DI09_62p60</name>
</gene>
<dbReference type="SMART" id="SM00490">
    <property type="entry name" value="HELICc"/>
    <property type="match status" value="1"/>
</dbReference>
<dbReference type="InterPro" id="IPR035892">
    <property type="entry name" value="C2_domain_sf"/>
</dbReference>
<dbReference type="GO" id="GO:0006397">
    <property type="term" value="P:mRNA processing"/>
    <property type="evidence" value="ECO:0007669"/>
    <property type="project" value="UniProtKB-ARBA"/>
</dbReference>
<dbReference type="InterPro" id="IPR036388">
    <property type="entry name" value="WH-like_DNA-bd_sf"/>
</dbReference>
<dbReference type="PANTHER" id="PTHR47961">
    <property type="entry name" value="DNA POLYMERASE THETA, PUTATIVE (AFU_ORTHOLOGUE AFUA_1G05260)-RELATED"/>
    <property type="match status" value="1"/>
</dbReference>
<dbReference type="OrthoDB" id="5575at2759"/>
<dbReference type="PANTHER" id="PTHR47961:SF4">
    <property type="entry name" value="ACTIVATING SIGNAL COINTEGRATOR 1 COMPLEX SUBUNIT 3"/>
    <property type="match status" value="1"/>
</dbReference>
<evidence type="ECO:0000256" key="1">
    <source>
        <dbReference type="ARBA" id="ARBA00022737"/>
    </source>
</evidence>
<name>A0A098VNE8_9MICR</name>
<evidence type="ECO:0000259" key="7">
    <source>
        <dbReference type="PROSITE" id="PS51192"/>
    </source>
</evidence>
<keyword evidence="2" id="KW-0547">Nucleotide-binding</keyword>
<dbReference type="CDD" id="cd18795">
    <property type="entry name" value="SF2_C_Ski2"/>
    <property type="match status" value="1"/>
</dbReference>
<dbReference type="SUPFAM" id="SSF158702">
    <property type="entry name" value="Sec63 N-terminal domain-like"/>
    <property type="match status" value="1"/>
</dbReference>
<evidence type="ECO:0000256" key="3">
    <source>
        <dbReference type="ARBA" id="ARBA00022801"/>
    </source>
</evidence>
<keyword evidence="3" id="KW-0378">Hydrolase</keyword>
<keyword evidence="10" id="KW-1185">Reference proteome</keyword>
<dbReference type="RefSeq" id="XP_013237046.1">
    <property type="nucleotide sequence ID" value="XM_013381592.1"/>
</dbReference>
<dbReference type="InterPro" id="IPR001650">
    <property type="entry name" value="Helicase_C-like"/>
</dbReference>
<dbReference type="Proteomes" id="UP000029725">
    <property type="component" value="Unassembled WGS sequence"/>
</dbReference>
<dbReference type="PROSITE" id="PS51192">
    <property type="entry name" value="HELICASE_ATP_BIND_1"/>
    <property type="match status" value="1"/>
</dbReference>